<evidence type="ECO:0000313" key="4">
    <source>
        <dbReference type="Proteomes" id="UP000219452"/>
    </source>
</evidence>
<feature type="domain" description="DUF6434" evidence="2">
    <location>
        <begin position="83"/>
        <end position="135"/>
    </location>
</feature>
<feature type="region of interest" description="Disordered" evidence="1">
    <location>
        <begin position="181"/>
        <end position="204"/>
    </location>
</feature>
<dbReference type="RefSeq" id="WP_097131664.1">
    <property type="nucleotide sequence ID" value="NZ_OCNH01000009.1"/>
</dbReference>
<gene>
    <name evidence="3" type="ORF">SAMN06269250_6299</name>
</gene>
<dbReference type="OrthoDB" id="9778090at2"/>
<evidence type="ECO:0000256" key="1">
    <source>
        <dbReference type="SAM" id="MobiDB-lite"/>
    </source>
</evidence>
<name>A0A286GUG8_9BACT</name>
<accession>A0A286GUG8</accession>
<dbReference type="Proteomes" id="UP000219452">
    <property type="component" value="Unassembled WGS sequence"/>
</dbReference>
<dbReference type="Pfam" id="PF20026">
    <property type="entry name" value="DUF6434"/>
    <property type="match status" value="1"/>
</dbReference>
<dbReference type="EMBL" id="OCNH01000009">
    <property type="protein sequence ID" value="SOD99168.1"/>
    <property type="molecule type" value="Genomic_DNA"/>
</dbReference>
<dbReference type="AlphaFoldDB" id="A0A286GUG8"/>
<dbReference type="Pfam" id="PF18953">
    <property type="entry name" value="SAP_new25"/>
    <property type="match status" value="1"/>
</dbReference>
<evidence type="ECO:0000259" key="2">
    <source>
        <dbReference type="Pfam" id="PF20026"/>
    </source>
</evidence>
<feature type="compositionally biased region" description="Basic and acidic residues" evidence="1">
    <location>
        <begin position="184"/>
        <end position="195"/>
    </location>
</feature>
<reference evidence="4" key="1">
    <citation type="submission" date="2017-09" db="EMBL/GenBank/DDBJ databases">
        <authorList>
            <person name="Varghese N."/>
            <person name="Submissions S."/>
        </authorList>
    </citation>
    <scope>NUCLEOTIDE SEQUENCE [LARGE SCALE GENOMIC DNA]</scope>
    <source>
        <strain evidence="4">DSM 29961</strain>
    </source>
</reference>
<organism evidence="3 4">
    <name type="scientific">Spirosoma fluviale</name>
    <dbReference type="NCBI Taxonomy" id="1597977"/>
    <lineage>
        <taxon>Bacteria</taxon>
        <taxon>Pseudomonadati</taxon>
        <taxon>Bacteroidota</taxon>
        <taxon>Cytophagia</taxon>
        <taxon>Cytophagales</taxon>
        <taxon>Cytophagaceae</taxon>
        <taxon>Spirosoma</taxon>
    </lineage>
</organism>
<sequence length="204" mass="23752">MNNDKRPPLTRATPVNDFLDYYWLKEELIDFCARHGLKTSGGKIEITGRIAHFLQTGRPPVEQARSRASSYSADDQPLVVMMDAPITKNYNSGERVRGFFKSVIGPHFHFTVGLMKFCKDNPTKTFRDAVQYWQDEYNRKSDKSYQPEIAPQFEYNQYIRDFMTDNPGASLKEAIWHWKQKRSARGDNKYSRDDLAYNSSDTNE</sequence>
<protein>
    <recommendedName>
        <fullName evidence="2">DUF6434 domain-containing protein</fullName>
    </recommendedName>
</protein>
<keyword evidence="4" id="KW-1185">Reference proteome</keyword>
<evidence type="ECO:0000313" key="3">
    <source>
        <dbReference type="EMBL" id="SOD99168.1"/>
    </source>
</evidence>
<proteinExistence type="predicted"/>
<dbReference type="InterPro" id="IPR045492">
    <property type="entry name" value="DUF6434"/>
</dbReference>